<evidence type="ECO:0000313" key="2">
    <source>
        <dbReference type="Proteomes" id="UP001601992"/>
    </source>
</evidence>
<proteinExistence type="predicted"/>
<sequence>MGEGLFRFVFNTLQPRMAQPDTRFYLPTVLTGLTDEDGDKVLPLHSDSWPIGPLEDDSAVTVTTIFHDEFYLYLKNVLIRKHPEEFDPRITSDQFDVIATPGNDKPQLNLSKAKVEGLENARLESDLTVQRAGNGYTSTVTIAFGKFPDLPQALTVSGEYVLDQSLSMADSGKKTVTAQQEKKAPFDWPTFDLSCSGSFQSFVTTLWAEVDWTLSVDGQGQPRIEIDEIRLRGQHTGDEPTLTLDTVSVDKSDPGLLPKELEKAAKTAFDSKAGREGLIARIKETLDEQHNRDSLARELTTNLSSVLDRSIGPAAGGKSVDDSIFARLGSAVNNSASDYYLPAVIFGVTSPKLDPYQLSSIPFQVEVWDTPVDVALNDCALAGIADAIAPADDLVFDPGVTARVWFSTLPDQSTVRYRDADGREQTGTLHAPLKLTGNAVVTIEGQDPIQGPFTVTVASATADTVLPTSGGAHNALDTLTITCTSLSIDADPGNIDINVDIGDSFKDLVNEQLNTTENRKRIVDEINKKLGESGTLTDLGNTISENVRSTITSRLDG</sequence>
<name>A0ABW6S3L2_9NOCA</name>
<gene>
    <name evidence="1" type="ORF">ACFYXQ_24160</name>
</gene>
<protein>
    <submittedName>
        <fullName evidence="1">Uncharacterized protein</fullName>
    </submittedName>
</protein>
<keyword evidence="2" id="KW-1185">Reference proteome</keyword>
<organism evidence="1 2">
    <name type="scientific">Nocardia jiangxiensis</name>
    <dbReference type="NCBI Taxonomy" id="282685"/>
    <lineage>
        <taxon>Bacteria</taxon>
        <taxon>Bacillati</taxon>
        <taxon>Actinomycetota</taxon>
        <taxon>Actinomycetes</taxon>
        <taxon>Mycobacteriales</taxon>
        <taxon>Nocardiaceae</taxon>
        <taxon>Nocardia</taxon>
    </lineage>
</organism>
<evidence type="ECO:0000313" key="1">
    <source>
        <dbReference type="EMBL" id="MFF3570883.1"/>
    </source>
</evidence>
<dbReference type="Proteomes" id="UP001601992">
    <property type="component" value="Unassembled WGS sequence"/>
</dbReference>
<dbReference type="EMBL" id="JBIAQY010000008">
    <property type="protein sequence ID" value="MFF3570883.1"/>
    <property type="molecule type" value="Genomic_DNA"/>
</dbReference>
<reference evidence="1 2" key="1">
    <citation type="submission" date="2024-10" db="EMBL/GenBank/DDBJ databases">
        <title>The Natural Products Discovery Center: Release of the First 8490 Sequenced Strains for Exploring Actinobacteria Biosynthetic Diversity.</title>
        <authorList>
            <person name="Kalkreuter E."/>
            <person name="Kautsar S.A."/>
            <person name="Yang D."/>
            <person name="Bader C.D."/>
            <person name="Teijaro C.N."/>
            <person name="Fluegel L."/>
            <person name="Davis C.M."/>
            <person name="Simpson J.R."/>
            <person name="Lauterbach L."/>
            <person name="Steele A.D."/>
            <person name="Gui C."/>
            <person name="Meng S."/>
            <person name="Li G."/>
            <person name="Viehrig K."/>
            <person name="Ye F."/>
            <person name="Su P."/>
            <person name="Kiefer A.F."/>
            <person name="Nichols A."/>
            <person name="Cepeda A.J."/>
            <person name="Yan W."/>
            <person name="Fan B."/>
            <person name="Jiang Y."/>
            <person name="Adhikari A."/>
            <person name="Zheng C.-J."/>
            <person name="Schuster L."/>
            <person name="Cowan T.M."/>
            <person name="Smanski M.J."/>
            <person name="Chevrette M.G."/>
            <person name="De Carvalho L.P.S."/>
            <person name="Shen B."/>
        </authorList>
    </citation>
    <scope>NUCLEOTIDE SEQUENCE [LARGE SCALE GENOMIC DNA]</scope>
    <source>
        <strain evidence="1 2">NPDC002593</strain>
    </source>
</reference>
<dbReference type="RefSeq" id="WP_157186244.1">
    <property type="nucleotide sequence ID" value="NZ_JBIAQY010000008.1"/>
</dbReference>
<comment type="caution">
    <text evidence="1">The sequence shown here is derived from an EMBL/GenBank/DDBJ whole genome shotgun (WGS) entry which is preliminary data.</text>
</comment>
<accession>A0ABW6S3L2</accession>